<reference evidence="3" key="1">
    <citation type="submission" date="2009-07" db="EMBL/GenBank/DDBJ databases">
        <authorList>
            <person name="Weinstock G."/>
            <person name="Sodergren E."/>
            <person name="Clifton S."/>
            <person name="Fulton L."/>
            <person name="Fulton B."/>
            <person name="Courtney L."/>
            <person name="Fronick C."/>
            <person name="Harrison M."/>
            <person name="Strong C."/>
            <person name="Farmer C."/>
            <person name="Delahaunty K."/>
            <person name="Markovic C."/>
            <person name="Hall O."/>
            <person name="Minx P."/>
            <person name="Tomlinson C."/>
            <person name="Mitreva M."/>
            <person name="Nelson J."/>
            <person name="Hou S."/>
            <person name="Wollam A."/>
            <person name="Pepin K.H."/>
            <person name="Johnson M."/>
            <person name="Bhonagiri V."/>
            <person name="Nash W.E."/>
            <person name="Warren W."/>
            <person name="Chinwalla A."/>
            <person name="Mardis E.R."/>
            <person name="Wilson R.K."/>
        </authorList>
    </citation>
    <scope>NUCLEOTIDE SEQUENCE [LARGE SCALE GENOMIC DNA]</scope>
    <source>
        <strain evidence="3">DSM 14469</strain>
    </source>
</reference>
<dbReference type="EMBL" id="ACCL02000001">
    <property type="protein sequence ID" value="EET62720.1"/>
    <property type="molecule type" value="Genomic_DNA"/>
</dbReference>
<feature type="chain" id="PRO_5002967567" description="Peptidase C39-like domain-containing protein" evidence="1">
    <location>
        <begin position="27"/>
        <end position="295"/>
    </location>
</feature>
<protein>
    <recommendedName>
        <fullName evidence="2">Peptidase C39-like domain-containing protein</fullName>
    </recommendedName>
</protein>
<dbReference type="STRING" id="168384.SAMN05660368_01698"/>
<dbReference type="AlphaFoldDB" id="C6L8Y1"/>
<sequence>MRQKRKTDMKIPVALCVLMAAFVIYAEASKTQTDYAKETAAQTEVQQTELAAETEEVQTETETEDLLKDYPESLVAFMEKYPEATQFVLDYPKYKDVHNEIDISGEVKKGELPLFLQWDVRWGYERYGSDFLAVTGCGPTCLSMVQCGLSGETIWNPYEVAKMAEQEGYYVNGEGSSWDLMSAGAEKLGLQVYSVTLSEEDITDTLRSGKPVICSVRAGDFTDSGHFIVLAGVNADGSIKVNDPNSRINSEKSWDIGRILPQIKGMWAYSFGDTEEEETLYADETGEGTGEYRGY</sequence>
<keyword evidence="1" id="KW-0732">Signal</keyword>
<gene>
    <name evidence="3" type="ORF">BRYFOR_05070</name>
</gene>
<dbReference type="Gene3D" id="3.90.70.10">
    <property type="entry name" value="Cysteine proteinases"/>
    <property type="match status" value="1"/>
</dbReference>
<evidence type="ECO:0000313" key="4">
    <source>
        <dbReference type="Proteomes" id="UP000005561"/>
    </source>
</evidence>
<name>C6L8Y1_9FIRM</name>
<feature type="domain" description="Peptidase C39-like" evidence="2">
    <location>
        <begin position="113"/>
        <end position="245"/>
    </location>
</feature>
<organism evidence="3 4">
    <name type="scientific">Marvinbryantia formatexigens DSM 14469</name>
    <dbReference type="NCBI Taxonomy" id="478749"/>
    <lineage>
        <taxon>Bacteria</taxon>
        <taxon>Bacillati</taxon>
        <taxon>Bacillota</taxon>
        <taxon>Clostridia</taxon>
        <taxon>Lachnospirales</taxon>
        <taxon>Lachnospiraceae</taxon>
        <taxon>Marvinbryantia</taxon>
    </lineage>
</organism>
<evidence type="ECO:0000259" key="2">
    <source>
        <dbReference type="Pfam" id="PF13529"/>
    </source>
</evidence>
<dbReference type="OrthoDB" id="3186156at2"/>
<dbReference type="RefSeq" id="WP_006859872.1">
    <property type="nucleotide sequence ID" value="NZ_ACCL02000001.1"/>
</dbReference>
<feature type="signal peptide" evidence="1">
    <location>
        <begin position="1"/>
        <end position="26"/>
    </location>
</feature>
<evidence type="ECO:0000256" key="1">
    <source>
        <dbReference type="SAM" id="SignalP"/>
    </source>
</evidence>
<proteinExistence type="predicted"/>
<comment type="caution">
    <text evidence="3">The sequence shown here is derived from an EMBL/GenBank/DDBJ whole genome shotgun (WGS) entry which is preliminary data.</text>
</comment>
<evidence type="ECO:0000313" key="3">
    <source>
        <dbReference type="EMBL" id="EET62720.1"/>
    </source>
</evidence>
<dbReference type="Pfam" id="PF13529">
    <property type="entry name" value="Peptidase_C39_2"/>
    <property type="match status" value="1"/>
</dbReference>
<dbReference type="eggNOG" id="COG0768">
    <property type="taxonomic scope" value="Bacteria"/>
</dbReference>
<accession>C6L8Y1</accession>
<dbReference type="Proteomes" id="UP000005561">
    <property type="component" value="Unassembled WGS sequence"/>
</dbReference>
<dbReference type="InterPro" id="IPR039564">
    <property type="entry name" value="Peptidase_C39-like"/>
</dbReference>
<keyword evidence="4" id="KW-1185">Reference proteome</keyword>